<reference evidence="2 3" key="1">
    <citation type="journal article" date="2014" name="Int. J. Syst. Evol. Microbiol.">
        <title>Complete genome sequence of Corynebacterium casei LMG S-19264T (=DSM 44701T), isolated from a smear-ripened cheese.</title>
        <authorList>
            <consortium name="US DOE Joint Genome Institute (JGI-PGF)"/>
            <person name="Walter F."/>
            <person name="Albersmeier A."/>
            <person name="Kalinowski J."/>
            <person name="Ruckert C."/>
        </authorList>
    </citation>
    <scope>NUCLEOTIDE SEQUENCE [LARGE SCALE GENOMIC DNA]</scope>
    <source>
        <strain evidence="2 3">CGMCC 1.15286</strain>
    </source>
</reference>
<name>A0A917LWN9_9BACL</name>
<gene>
    <name evidence="2" type="ORF">GCM10010918_11720</name>
</gene>
<proteinExistence type="predicted"/>
<evidence type="ECO:0000313" key="2">
    <source>
        <dbReference type="EMBL" id="GGG60164.1"/>
    </source>
</evidence>
<dbReference type="RefSeq" id="WP_188888023.1">
    <property type="nucleotide sequence ID" value="NZ_BMHY01000002.1"/>
</dbReference>
<comment type="caution">
    <text evidence="2">The sequence shown here is derived from an EMBL/GenBank/DDBJ whole genome shotgun (WGS) entry which is preliminary data.</text>
</comment>
<feature type="signal peptide" evidence="1">
    <location>
        <begin position="1"/>
        <end position="26"/>
    </location>
</feature>
<dbReference type="AlphaFoldDB" id="A0A917LWN9"/>
<dbReference type="Proteomes" id="UP000600247">
    <property type="component" value="Unassembled WGS sequence"/>
</dbReference>
<evidence type="ECO:0000313" key="3">
    <source>
        <dbReference type="Proteomes" id="UP000600247"/>
    </source>
</evidence>
<dbReference type="Gene3D" id="2.130.10.10">
    <property type="entry name" value="YVTN repeat-like/Quinoprotein amine dehydrogenase"/>
    <property type="match status" value="1"/>
</dbReference>
<dbReference type="InterPro" id="IPR015943">
    <property type="entry name" value="WD40/YVTN_repeat-like_dom_sf"/>
</dbReference>
<keyword evidence="1" id="KW-0732">Signal</keyword>
<evidence type="ECO:0000256" key="1">
    <source>
        <dbReference type="SAM" id="SignalP"/>
    </source>
</evidence>
<organism evidence="2 3">
    <name type="scientific">Paenibacillus radicis</name>
    <name type="common">ex Gao et al. 2016</name>
    <dbReference type="NCBI Taxonomy" id="1737354"/>
    <lineage>
        <taxon>Bacteria</taxon>
        <taxon>Bacillati</taxon>
        <taxon>Bacillota</taxon>
        <taxon>Bacilli</taxon>
        <taxon>Bacillales</taxon>
        <taxon>Paenibacillaceae</taxon>
        <taxon>Paenibacillus</taxon>
    </lineage>
</organism>
<dbReference type="EMBL" id="BMHY01000002">
    <property type="protein sequence ID" value="GGG60164.1"/>
    <property type="molecule type" value="Genomic_DNA"/>
</dbReference>
<keyword evidence="3" id="KW-1185">Reference proteome</keyword>
<sequence>MSKLAIRSFLLLSIVLLLLASNQVYAQGTLKQIPTSQFTTLKINGQNHGQFRGSLSFKFNSLSLVTQPKDLYYSPKTKLTYSLGNFNVFKNVNENVLKAFDTSGKLKWKVNIQEEGYQSLIYGEEDILFVHVTPLNMINRTEPNVLYAFDLNGHMKWKYIFPEAQQMFLPIWHVGPKGAFYTITNDAIVCIQDGKMKWEVKMPTKINELDQMHTSIVSIFVDGTGNLYTKDVEDWVEKRDPDHRLVWKRNLGSGRLELVGGDQYFLSIKHTSLRYYSTKTGNSVNSPVIDYKEFDGDRIPNDTKGGFYAAEKEDSIGLSSGNGVVKFNEKGQILWHYKMRFNGYASVATGSLRSDSQGNVYFLDNGGRLYSLDSNGNERFIVLTRDIGGSFSPLYVSPDGTAVSSNGDVGTYMITSIKKS</sequence>
<protein>
    <recommendedName>
        <fullName evidence="4">PQQ-binding-like beta-propeller repeat protein</fullName>
    </recommendedName>
</protein>
<dbReference type="SUPFAM" id="SSF63829">
    <property type="entry name" value="Calcium-dependent phosphotriesterase"/>
    <property type="match status" value="1"/>
</dbReference>
<accession>A0A917LWN9</accession>
<feature type="chain" id="PRO_5037824522" description="PQQ-binding-like beta-propeller repeat protein" evidence="1">
    <location>
        <begin position="27"/>
        <end position="420"/>
    </location>
</feature>
<evidence type="ECO:0008006" key="4">
    <source>
        <dbReference type="Google" id="ProtNLM"/>
    </source>
</evidence>